<dbReference type="SUPFAM" id="SSF51206">
    <property type="entry name" value="cAMP-binding domain-like"/>
    <property type="match status" value="2"/>
</dbReference>
<evidence type="ECO:0000313" key="3">
    <source>
        <dbReference type="EMBL" id="OMJ86259.1"/>
    </source>
</evidence>
<comment type="caution">
    <text evidence="3">The sequence shown here is derived from an EMBL/GenBank/DDBJ whole genome shotgun (WGS) entry which is preliminary data.</text>
</comment>
<dbReference type="InterPro" id="IPR000595">
    <property type="entry name" value="cNMP-bd_dom"/>
</dbReference>
<evidence type="ECO:0000313" key="4">
    <source>
        <dbReference type="Proteomes" id="UP000187209"/>
    </source>
</evidence>
<dbReference type="EMBL" id="MPUH01000211">
    <property type="protein sequence ID" value="OMJ86259.1"/>
    <property type="molecule type" value="Genomic_DNA"/>
</dbReference>
<dbReference type="SMART" id="SM00100">
    <property type="entry name" value="cNMP"/>
    <property type="match status" value="2"/>
</dbReference>
<dbReference type="PANTHER" id="PTHR23011">
    <property type="entry name" value="CYCLIC NUCLEOTIDE-BINDING DOMAIN CONTAINING PROTEIN"/>
    <property type="match status" value="1"/>
</dbReference>
<gene>
    <name evidence="3" type="ORF">SteCoe_12240</name>
</gene>
<keyword evidence="4" id="KW-1185">Reference proteome</keyword>
<protein>
    <recommendedName>
        <fullName evidence="2">Cyclic nucleotide-binding domain-containing protein</fullName>
    </recommendedName>
</protein>
<proteinExistence type="predicted"/>
<dbReference type="InterPro" id="IPR018490">
    <property type="entry name" value="cNMP-bd_dom_sf"/>
</dbReference>
<organism evidence="3 4">
    <name type="scientific">Stentor coeruleus</name>
    <dbReference type="NCBI Taxonomy" id="5963"/>
    <lineage>
        <taxon>Eukaryota</taxon>
        <taxon>Sar</taxon>
        <taxon>Alveolata</taxon>
        <taxon>Ciliophora</taxon>
        <taxon>Postciliodesmatophora</taxon>
        <taxon>Heterotrichea</taxon>
        <taxon>Heterotrichida</taxon>
        <taxon>Stentoridae</taxon>
        <taxon>Stentor</taxon>
    </lineage>
</organism>
<dbReference type="OrthoDB" id="417078at2759"/>
<feature type="compositionally biased region" description="Polar residues" evidence="1">
    <location>
        <begin position="376"/>
        <end position="398"/>
    </location>
</feature>
<feature type="domain" description="Cyclic nucleotide-binding" evidence="2">
    <location>
        <begin position="169"/>
        <end position="283"/>
    </location>
</feature>
<dbReference type="PRINTS" id="PR00103">
    <property type="entry name" value="CAMPKINASE"/>
</dbReference>
<dbReference type="PROSITE" id="PS00889">
    <property type="entry name" value="CNMP_BINDING_2"/>
    <property type="match status" value="1"/>
</dbReference>
<dbReference type="PROSITE" id="PS50042">
    <property type="entry name" value="CNMP_BINDING_3"/>
    <property type="match status" value="2"/>
</dbReference>
<dbReference type="AlphaFoldDB" id="A0A1R2CB80"/>
<sequence>MLNNLNIQEVIKICSKRPYERTVPEICYLEDLTKSLKVFKNIIETNGPSSHFLCCKFLKYQYGDVGEYLFKLGDTGTRFYIIMEGTVGVEVPMANSKGEYQMVEVTSLNSGSSFGELALESSKPRAASIRCKTKSHFMYLEKSDYERLVSRMIIEKRAALVNFLQALPLFKGYTKGKLTKLTYIFKEKTYNKGQYVYSEGEEAEEMFIVKDGEFEMYRPIKKHQARALADHRGGLKNKVKKVQNLGRGEIFGETEVFWNCKRVYSCKCSHAPSCVLAVNKIEFFKNVQDEETLEVFRKQMAAKEKAIHKRVEILEKIEEDITSYNNDSEIQSIEVKTNLDNETLEMPVLNSTKASFGLSLRPIHKKHRSEIFLSKPNPQHYRSGSQLPELNTLSQSQKKPAKPLMFISPTTKLRLNKIKYLPRPLNDKLFESEVHFSVYSFKH</sequence>
<dbReference type="InterPro" id="IPR014710">
    <property type="entry name" value="RmlC-like_jellyroll"/>
</dbReference>
<dbReference type="Proteomes" id="UP000187209">
    <property type="component" value="Unassembled WGS sequence"/>
</dbReference>
<evidence type="ECO:0000256" key="1">
    <source>
        <dbReference type="SAM" id="MobiDB-lite"/>
    </source>
</evidence>
<dbReference type="InterPro" id="IPR018488">
    <property type="entry name" value="cNMP-bd_CS"/>
</dbReference>
<dbReference type="PANTHER" id="PTHR23011:SF28">
    <property type="entry name" value="CYCLIC NUCLEOTIDE-BINDING DOMAIN CONTAINING PROTEIN"/>
    <property type="match status" value="1"/>
</dbReference>
<feature type="domain" description="Cyclic nucleotide-binding" evidence="2">
    <location>
        <begin position="62"/>
        <end position="166"/>
    </location>
</feature>
<dbReference type="CDD" id="cd00038">
    <property type="entry name" value="CAP_ED"/>
    <property type="match status" value="2"/>
</dbReference>
<evidence type="ECO:0000259" key="2">
    <source>
        <dbReference type="PROSITE" id="PS50042"/>
    </source>
</evidence>
<accession>A0A1R2CB80</accession>
<name>A0A1R2CB80_9CILI</name>
<feature type="region of interest" description="Disordered" evidence="1">
    <location>
        <begin position="375"/>
        <end position="398"/>
    </location>
</feature>
<dbReference type="Pfam" id="PF00027">
    <property type="entry name" value="cNMP_binding"/>
    <property type="match status" value="2"/>
</dbReference>
<dbReference type="Gene3D" id="2.60.120.10">
    <property type="entry name" value="Jelly Rolls"/>
    <property type="match status" value="2"/>
</dbReference>
<reference evidence="3 4" key="1">
    <citation type="submission" date="2016-11" db="EMBL/GenBank/DDBJ databases">
        <title>The macronuclear genome of Stentor coeruleus: a giant cell with tiny introns.</title>
        <authorList>
            <person name="Slabodnick M."/>
            <person name="Ruby J.G."/>
            <person name="Reiff S.B."/>
            <person name="Swart E.C."/>
            <person name="Gosai S."/>
            <person name="Prabakaran S."/>
            <person name="Witkowska E."/>
            <person name="Larue G.E."/>
            <person name="Fisher S."/>
            <person name="Freeman R.M."/>
            <person name="Gunawardena J."/>
            <person name="Chu W."/>
            <person name="Stover N.A."/>
            <person name="Gregory B.D."/>
            <person name="Nowacki M."/>
            <person name="Derisi J."/>
            <person name="Roy S.W."/>
            <person name="Marshall W.F."/>
            <person name="Sood P."/>
        </authorList>
    </citation>
    <scope>NUCLEOTIDE SEQUENCE [LARGE SCALE GENOMIC DNA]</scope>
    <source>
        <strain evidence="3">WM001</strain>
    </source>
</reference>